<evidence type="ECO:0000256" key="1">
    <source>
        <dbReference type="ARBA" id="ARBA00022603"/>
    </source>
</evidence>
<dbReference type="SUPFAM" id="SSF53335">
    <property type="entry name" value="S-adenosyl-L-methionine-dependent methyltransferases"/>
    <property type="match status" value="1"/>
</dbReference>
<dbReference type="InterPro" id="IPR012327">
    <property type="entry name" value="MeTrfase_D12"/>
</dbReference>
<dbReference type="Gene3D" id="3.40.50.150">
    <property type="entry name" value="Vaccinia Virus protein VP39"/>
    <property type="match status" value="2"/>
</dbReference>
<dbReference type="Pfam" id="PF02086">
    <property type="entry name" value="MethyltransfD12"/>
    <property type="match status" value="1"/>
</dbReference>
<sequence>MNKSIKKMKTKKFTQAPLPFMGQKRRFLNQVKTVLSNCPDNAIYVDLFGGSGLLSHTVKKHYPNAIVVYNDYDNYRLRLQNVDYTNKLIADIRAILVDSPKDKKIQSNEKRLILKRVLTEEQTIGYVDYITLSSSILFSMKYVQSYKELEKETLYNCVRMSEYVTDGYLDGLIVESADYKDLFAKYKDDSNVVFLVDPPYLSTDVGTYKNYWKLKDYLDVLDVLNGTNYLYFTSNKSNIIELCEWMANKPALYNPFAGSTTSTVNNQVNFSASYTDIMLHKVNYEFK</sequence>
<name>A0A1H9LP46_FLAFI</name>
<dbReference type="GO" id="GO:0006298">
    <property type="term" value="P:mismatch repair"/>
    <property type="evidence" value="ECO:0007669"/>
    <property type="project" value="TreeGrafter"/>
</dbReference>
<evidence type="ECO:0000313" key="4">
    <source>
        <dbReference type="EMBL" id="SER12915.1"/>
    </source>
</evidence>
<gene>
    <name evidence="4" type="ORF">SAMN05444355_10782</name>
</gene>
<dbReference type="PRINTS" id="PR00505">
    <property type="entry name" value="D12N6MTFRASE"/>
</dbReference>
<dbReference type="GO" id="GO:0043565">
    <property type="term" value="F:sequence-specific DNA binding"/>
    <property type="evidence" value="ECO:0007669"/>
    <property type="project" value="TreeGrafter"/>
</dbReference>
<protein>
    <submittedName>
        <fullName evidence="4">Site-specific DNA-adenine methylase</fullName>
    </submittedName>
</protein>
<dbReference type="Proteomes" id="UP000183658">
    <property type="component" value="Unassembled WGS sequence"/>
</dbReference>
<dbReference type="EMBL" id="FOFZ01000007">
    <property type="protein sequence ID" value="SER12915.1"/>
    <property type="molecule type" value="Genomic_DNA"/>
</dbReference>
<reference evidence="5" key="1">
    <citation type="submission" date="2016-10" db="EMBL/GenBank/DDBJ databases">
        <authorList>
            <person name="Varghese N."/>
            <person name="Submissions S."/>
        </authorList>
    </citation>
    <scope>NUCLEOTIDE SEQUENCE [LARGE SCALE GENOMIC DNA]</scope>
    <source>
        <strain evidence="5">DSM 15719</strain>
    </source>
</reference>
<dbReference type="GO" id="GO:0009007">
    <property type="term" value="F:site-specific DNA-methyltransferase (adenine-specific) activity"/>
    <property type="evidence" value="ECO:0007669"/>
    <property type="project" value="UniProtKB-EC"/>
</dbReference>
<dbReference type="GO" id="GO:0009307">
    <property type="term" value="P:DNA restriction-modification system"/>
    <property type="evidence" value="ECO:0007669"/>
    <property type="project" value="InterPro"/>
</dbReference>
<dbReference type="AlphaFoldDB" id="A0A1H9LP46"/>
<keyword evidence="3" id="KW-0949">S-adenosyl-L-methionine</keyword>
<keyword evidence="1 4" id="KW-0489">Methyltransferase</keyword>
<dbReference type="GO" id="GO:1904047">
    <property type="term" value="F:S-adenosyl-L-methionine binding"/>
    <property type="evidence" value="ECO:0007669"/>
    <property type="project" value="TreeGrafter"/>
</dbReference>
<keyword evidence="2" id="KW-0808">Transferase</keyword>
<organism evidence="4 5">
    <name type="scientific">Flavobacterium frigoris</name>
    <dbReference type="NCBI Taxonomy" id="229204"/>
    <lineage>
        <taxon>Bacteria</taxon>
        <taxon>Pseudomonadati</taxon>
        <taxon>Bacteroidota</taxon>
        <taxon>Flavobacteriia</taxon>
        <taxon>Flavobacteriales</taxon>
        <taxon>Flavobacteriaceae</taxon>
        <taxon>Flavobacterium</taxon>
    </lineage>
</organism>
<accession>A0A1H9LP46</accession>
<dbReference type="PANTHER" id="PTHR30481">
    <property type="entry name" value="DNA ADENINE METHYLASE"/>
    <property type="match status" value="1"/>
</dbReference>
<evidence type="ECO:0000256" key="3">
    <source>
        <dbReference type="ARBA" id="ARBA00022691"/>
    </source>
</evidence>
<evidence type="ECO:0000313" key="5">
    <source>
        <dbReference type="Proteomes" id="UP000183658"/>
    </source>
</evidence>
<dbReference type="InterPro" id="IPR029063">
    <property type="entry name" value="SAM-dependent_MTases_sf"/>
</dbReference>
<proteinExistence type="predicted"/>
<evidence type="ECO:0000256" key="2">
    <source>
        <dbReference type="ARBA" id="ARBA00022679"/>
    </source>
</evidence>
<keyword evidence="5" id="KW-1185">Reference proteome</keyword>
<dbReference type="GO" id="GO:0032259">
    <property type="term" value="P:methylation"/>
    <property type="evidence" value="ECO:0007669"/>
    <property type="project" value="UniProtKB-KW"/>
</dbReference>